<dbReference type="OrthoDB" id="541052at2759"/>
<evidence type="ECO:0000256" key="2">
    <source>
        <dbReference type="SAM" id="Phobius"/>
    </source>
</evidence>
<feature type="domain" description="Glycosyl transferase CAP10" evidence="3">
    <location>
        <begin position="675"/>
        <end position="951"/>
    </location>
</feature>
<dbReference type="PANTHER" id="PTHR12203">
    <property type="entry name" value="KDEL LYS-ASP-GLU-LEU CONTAINING - RELATED"/>
    <property type="match status" value="1"/>
</dbReference>
<feature type="region of interest" description="Disordered" evidence="1">
    <location>
        <begin position="914"/>
        <end position="941"/>
    </location>
</feature>
<dbReference type="SMART" id="SM00672">
    <property type="entry name" value="CAP10"/>
    <property type="match status" value="1"/>
</dbReference>
<evidence type="ECO:0000259" key="3">
    <source>
        <dbReference type="SMART" id="SM00672"/>
    </source>
</evidence>
<sequence>MHPAIHLIGENAVKIAQNAVKYQHLLLPLLFAILGPIATAHTPTRHSLLVHAVSWALIWIPTLFRTGFWSEDASRSRKITSWLAGACIALAQICDRAASDKEGVWSNKGFLPLLVVLFSDSGILANHPGLPLHYAEDPLVDSPSSLDKGSHSSSSRFLVVATVSALTALATRYKSPSTFALGISSVIFTAAGLVLLETALKSSKDDTDTNKRGFMSANGTLSRRQSFHAANKDQQLASLRDVAVVVMIACGMTSYMIEPAINPRALSWTPVYEHMWGNWQPKEYQITVEECLFTMVATAITNMASYFMLSQQGAVHTSFFYLFAFVCARLNFAVSFSGIWFSIVFVSSSLLFLSKFSTTASIADVRASIRTRRIVFAISVFSFALASFRYVTTSRGVAPGIKKDSSFDIFSPDTPFSPIPVDMTKGHPAEQLMRTAEKEFSDMLSRQSKSLPEAVHEYRRRYGIAPPPMFDKWYEFATRNGVQLIDEFDTISHALLPFWALKPSTIRSRVRLALANYDENALVAIMVRDGHIVKVENGDEWQHKATLGMMKEFVQYLPDMDLAFNIHDEPRVVVPHDELSILVAKAQGESIPAAIRTKEVRNSFSSRPPDLSDGRHFDEASNSHFNRFAHQQTWTHSRLSCSPKSQARNYEDQATDNLTSYAAGPLNYVYNYTAFSDICNSPSLASRFGFFERPNAFNIIHELTPIFSQSKLSSFQDILYPSPWYWFGKVGYDAYRDTSWTNKTNSLYWRGSTTGGFSRNGGWRRQHRQYIVKRLNAADNAKVLVNKGTPTSPEYTVHDVERRDLANFVDVTFSHVGQCDPGDCKAQEEFFRVVERVDGQDAWYYKHLLDMDGNAFSGRFYTFLKSNSLTYKMAMFREWHQEWLKPWVHYIPLSLIGDEHLDLVRWFGGGENQVSAPEGSDAGQTDDNKGGNGESIGEKKAREIAERSTEWAGKALRNVDFEVWFFRLLLEYGRVVDDHRDSIGYTGP</sequence>
<keyword evidence="2" id="KW-0472">Membrane</keyword>
<keyword evidence="5" id="KW-1185">Reference proteome</keyword>
<protein>
    <recommendedName>
        <fullName evidence="3">Glycosyl transferase CAP10 domain-containing protein</fullName>
    </recommendedName>
</protein>
<dbReference type="EMBL" id="JAGMWT010000002">
    <property type="protein sequence ID" value="KAH7135106.1"/>
    <property type="molecule type" value="Genomic_DNA"/>
</dbReference>
<proteinExistence type="predicted"/>
<keyword evidence="2" id="KW-0812">Transmembrane</keyword>
<gene>
    <name evidence="4" type="ORF">B0J11DRAFT_152762</name>
</gene>
<name>A0A9P9IWR7_9PLEO</name>
<feature type="transmembrane region" description="Helical" evidence="2">
    <location>
        <begin position="48"/>
        <end position="68"/>
    </location>
</feature>
<reference evidence="4" key="1">
    <citation type="journal article" date="2021" name="Nat. Commun.">
        <title>Genetic determinants of endophytism in the Arabidopsis root mycobiome.</title>
        <authorList>
            <person name="Mesny F."/>
            <person name="Miyauchi S."/>
            <person name="Thiergart T."/>
            <person name="Pickel B."/>
            <person name="Atanasova L."/>
            <person name="Karlsson M."/>
            <person name="Huettel B."/>
            <person name="Barry K.W."/>
            <person name="Haridas S."/>
            <person name="Chen C."/>
            <person name="Bauer D."/>
            <person name="Andreopoulos W."/>
            <person name="Pangilinan J."/>
            <person name="LaButti K."/>
            <person name="Riley R."/>
            <person name="Lipzen A."/>
            <person name="Clum A."/>
            <person name="Drula E."/>
            <person name="Henrissat B."/>
            <person name="Kohler A."/>
            <person name="Grigoriev I.V."/>
            <person name="Martin F.M."/>
            <person name="Hacquard S."/>
        </authorList>
    </citation>
    <scope>NUCLEOTIDE SEQUENCE</scope>
    <source>
        <strain evidence="4">MPI-CAGE-CH-0243</strain>
    </source>
</reference>
<feature type="transmembrane region" description="Helical" evidence="2">
    <location>
        <begin position="320"/>
        <end position="353"/>
    </location>
</feature>
<feature type="transmembrane region" description="Helical" evidence="2">
    <location>
        <begin position="374"/>
        <end position="392"/>
    </location>
</feature>
<dbReference type="Proteomes" id="UP000700596">
    <property type="component" value="Unassembled WGS sequence"/>
</dbReference>
<evidence type="ECO:0000313" key="5">
    <source>
        <dbReference type="Proteomes" id="UP000700596"/>
    </source>
</evidence>
<feature type="transmembrane region" description="Helical" evidence="2">
    <location>
        <begin position="24"/>
        <end position="42"/>
    </location>
</feature>
<dbReference type="InterPro" id="IPR006598">
    <property type="entry name" value="CAP10"/>
</dbReference>
<keyword evidence="2" id="KW-1133">Transmembrane helix</keyword>
<feature type="transmembrane region" description="Helical" evidence="2">
    <location>
        <begin position="179"/>
        <end position="196"/>
    </location>
</feature>
<accession>A0A9P9IWR7</accession>
<organism evidence="4 5">
    <name type="scientific">Dendryphion nanum</name>
    <dbReference type="NCBI Taxonomy" id="256645"/>
    <lineage>
        <taxon>Eukaryota</taxon>
        <taxon>Fungi</taxon>
        <taxon>Dikarya</taxon>
        <taxon>Ascomycota</taxon>
        <taxon>Pezizomycotina</taxon>
        <taxon>Dothideomycetes</taxon>
        <taxon>Pleosporomycetidae</taxon>
        <taxon>Pleosporales</taxon>
        <taxon>Torulaceae</taxon>
        <taxon>Dendryphion</taxon>
    </lineage>
</organism>
<dbReference type="InterPro" id="IPR051091">
    <property type="entry name" value="O-Glucosyltr/Glycosyltrsf_90"/>
</dbReference>
<comment type="caution">
    <text evidence="4">The sequence shown here is derived from an EMBL/GenBank/DDBJ whole genome shotgun (WGS) entry which is preliminary data.</text>
</comment>
<evidence type="ECO:0000313" key="4">
    <source>
        <dbReference type="EMBL" id="KAH7135106.1"/>
    </source>
</evidence>
<dbReference type="AlphaFoldDB" id="A0A9P9IWR7"/>
<evidence type="ECO:0000256" key="1">
    <source>
        <dbReference type="SAM" id="MobiDB-lite"/>
    </source>
</evidence>
<dbReference type="PANTHER" id="PTHR12203:SF104">
    <property type="entry name" value="PROTEIN CAP1, PUTATIVE (AFU_ORTHOLOGUE AFUA_1G05595)-RELATED"/>
    <property type="match status" value="1"/>
</dbReference>